<gene>
    <name evidence="1" type="ORF">ACFSYS_10590</name>
</gene>
<evidence type="ECO:0000313" key="1">
    <source>
        <dbReference type="EMBL" id="MFD2833737.1"/>
    </source>
</evidence>
<keyword evidence="2" id="KW-1185">Reference proteome</keyword>
<accession>A0ABW5X548</accession>
<dbReference type="Proteomes" id="UP001597438">
    <property type="component" value="Unassembled WGS sequence"/>
</dbReference>
<dbReference type="EMBL" id="JBHUOJ010000022">
    <property type="protein sequence ID" value="MFD2833737.1"/>
    <property type="molecule type" value="Genomic_DNA"/>
</dbReference>
<dbReference type="PROSITE" id="PS51257">
    <property type="entry name" value="PROKAR_LIPOPROTEIN"/>
    <property type="match status" value="1"/>
</dbReference>
<name>A0ABW5X548_9FLAO</name>
<sequence length="151" mass="17890">MKIYQFLILLLFISCAVDEIEEQEKEQSIVVETIKFENFQNRKELKLISNELKSLNDDLLNKNFENKNQELANLSLDLDNIKYVKTILTHTYNIPVSSNNKNVIYNIGIRFNSENSEYNSYFIKYKFSRADLKNNNTEKINTRNPTFKFKS</sequence>
<comment type="caution">
    <text evidence="1">The sequence shown here is derived from an EMBL/GenBank/DDBJ whole genome shotgun (WGS) entry which is preliminary data.</text>
</comment>
<organism evidence="1 2">
    <name type="scientific">Christiangramia antarctica</name>
    <dbReference type="NCBI Taxonomy" id="2058158"/>
    <lineage>
        <taxon>Bacteria</taxon>
        <taxon>Pseudomonadati</taxon>
        <taxon>Bacteroidota</taxon>
        <taxon>Flavobacteriia</taxon>
        <taxon>Flavobacteriales</taxon>
        <taxon>Flavobacteriaceae</taxon>
        <taxon>Christiangramia</taxon>
    </lineage>
</organism>
<evidence type="ECO:0000313" key="2">
    <source>
        <dbReference type="Proteomes" id="UP001597438"/>
    </source>
</evidence>
<evidence type="ECO:0008006" key="3">
    <source>
        <dbReference type="Google" id="ProtNLM"/>
    </source>
</evidence>
<proteinExistence type="predicted"/>
<reference evidence="2" key="1">
    <citation type="journal article" date="2019" name="Int. J. Syst. Evol. Microbiol.">
        <title>The Global Catalogue of Microorganisms (GCM) 10K type strain sequencing project: providing services to taxonomists for standard genome sequencing and annotation.</title>
        <authorList>
            <consortium name="The Broad Institute Genomics Platform"/>
            <consortium name="The Broad Institute Genome Sequencing Center for Infectious Disease"/>
            <person name="Wu L."/>
            <person name="Ma J."/>
        </authorList>
    </citation>
    <scope>NUCLEOTIDE SEQUENCE [LARGE SCALE GENOMIC DNA]</scope>
    <source>
        <strain evidence="2">KCTC 52925</strain>
    </source>
</reference>
<dbReference type="RefSeq" id="WP_251742825.1">
    <property type="nucleotide sequence ID" value="NZ_JBHUOJ010000022.1"/>
</dbReference>
<protein>
    <recommendedName>
        <fullName evidence="3">Lipoprotein</fullName>
    </recommendedName>
</protein>